<reference evidence="2 3" key="1">
    <citation type="journal article" date="2021" name="Commun. Biol.">
        <title>The genome of Shorea leprosula (Dipterocarpaceae) highlights the ecological relevance of drought in aseasonal tropical rainforests.</title>
        <authorList>
            <person name="Ng K.K.S."/>
            <person name="Kobayashi M.J."/>
            <person name="Fawcett J.A."/>
            <person name="Hatakeyama M."/>
            <person name="Paape T."/>
            <person name="Ng C.H."/>
            <person name="Ang C.C."/>
            <person name="Tnah L.H."/>
            <person name="Lee C.T."/>
            <person name="Nishiyama T."/>
            <person name="Sese J."/>
            <person name="O'Brien M.J."/>
            <person name="Copetti D."/>
            <person name="Mohd Noor M.I."/>
            <person name="Ong R.C."/>
            <person name="Putra M."/>
            <person name="Sireger I.Z."/>
            <person name="Indrioko S."/>
            <person name="Kosugi Y."/>
            <person name="Izuno A."/>
            <person name="Isagi Y."/>
            <person name="Lee S.L."/>
            <person name="Shimizu K.K."/>
        </authorList>
    </citation>
    <scope>NUCLEOTIDE SEQUENCE [LARGE SCALE GENOMIC DNA]</scope>
    <source>
        <strain evidence="2">214</strain>
    </source>
</reference>
<evidence type="ECO:0000256" key="1">
    <source>
        <dbReference type="SAM" id="MobiDB-lite"/>
    </source>
</evidence>
<comment type="caution">
    <text evidence="2">The sequence shown here is derived from an EMBL/GenBank/DDBJ whole genome shotgun (WGS) entry which is preliminary data.</text>
</comment>
<name>A0AAV5JKG8_9ROSI</name>
<proteinExistence type="predicted"/>
<feature type="region of interest" description="Disordered" evidence="1">
    <location>
        <begin position="1"/>
        <end position="27"/>
    </location>
</feature>
<evidence type="ECO:0000313" key="3">
    <source>
        <dbReference type="Proteomes" id="UP001054252"/>
    </source>
</evidence>
<organism evidence="2 3">
    <name type="scientific">Rubroshorea leprosula</name>
    <dbReference type="NCBI Taxonomy" id="152421"/>
    <lineage>
        <taxon>Eukaryota</taxon>
        <taxon>Viridiplantae</taxon>
        <taxon>Streptophyta</taxon>
        <taxon>Embryophyta</taxon>
        <taxon>Tracheophyta</taxon>
        <taxon>Spermatophyta</taxon>
        <taxon>Magnoliopsida</taxon>
        <taxon>eudicotyledons</taxon>
        <taxon>Gunneridae</taxon>
        <taxon>Pentapetalae</taxon>
        <taxon>rosids</taxon>
        <taxon>malvids</taxon>
        <taxon>Malvales</taxon>
        <taxon>Dipterocarpaceae</taxon>
        <taxon>Rubroshorea</taxon>
    </lineage>
</organism>
<dbReference type="Proteomes" id="UP001054252">
    <property type="component" value="Unassembled WGS sequence"/>
</dbReference>
<sequence>MSAGFRWNPADLGSVEPSRSGFGGTQPTRFETLYVCYMFKMEMERT</sequence>
<accession>A0AAV5JKG8</accession>
<protein>
    <submittedName>
        <fullName evidence="2">Uncharacterized protein</fullName>
    </submittedName>
</protein>
<evidence type="ECO:0000313" key="2">
    <source>
        <dbReference type="EMBL" id="GKV10900.1"/>
    </source>
</evidence>
<keyword evidence="3" id="KW-1185">Reference proteome</keyword>
<dbReference type="EMBL" id="BPVZ01000033">
    <property type="protein sequence ID" value="GKV10900.1"/>
    <property type="molecule type" value="Genomic_DNA"/>
</dbReference>
<gene>
    <name evidence="2" type="ORF">SLEP1_g22205</name>
</gene>
<dbReference type="AlphaFoldDB" id="A0AAV5JKG8"/>